<organism evidence="2 3">
    <name type="scientific">Phanerochaete carnosa (strain HHB-10118-sp)</name>
    <name type="common">White-rot fungus</name>
    <name type="synonym">Peniophora carnosa</name>
    <dbReference type="NCBI Taxonomy" id="650164"/>
    <lineage>
        <taxon>Eukaryota</taxon>
        <taxon>Fungi</taxon>
        <taxon>Dikarya</taxon>
        <taxon>Basidiomycota</taxon>
        <taxon>Agaricomycotina</taxon>
        <taxon>Agaricomycetes</taxon>
        <taxon>Polyporales</taxon>
        <taxon>Phanerochaetaceae</taxon>
        <taxon>Phanerochaete</taxon>
    </lineage>
</organism>
<protein>
    <submittedName>
        <fullName evidence="2">Uncharacterized protein</fullName>
    </submittedName>
</protein>
<proteinExistence type="predicted"/>
<dbReference type="EMBL" id="JH930468">
    <property type="protein sequence ID" value="EKM60962.1"/>
    <property type="molecule type" value="Genomic_DNA"/>
</dbReference>
<dbReference type="RefSeq" id="XP_007390401.1">
    <property type="nucleotide sequence ID" value="XM_007390339.1"/>
</dbReference>
<sequence>MQSFRRVVRNHEREALLQSAAAWSPIYRAGSKAHRIIDRHRFPDRPLSPVAIVPYRRDRALSDPFADFVSTEPGFVPSVVLVPESVAGYLRASFEPSLLARSRQGSSSSTSSSEASVYYSEDASPEVDPAAYHGHQGIENPFDSIYEVV</sequence>
<evidence type="ECO:0000256" key="1">
    <source>
        <dbReference type="SAM" id="MobiDB-lite"/>
    </source>
</evidence>
<dbReference type="Proteomes" id="UP000008370">
    <property type="component" value="Unassembled WGS sequence"/>
</dbReference>
<keyword evidence="3" id="KW-1185">Reference proteome</keyword>
<feature type="region of interest" description="Disordered" evidence="1">
    <location>
        <begin position="100"/>
        <end position="122"/>
    </location>
</feature>
<evidence type="ECO:0000313" key="2">
    <source>
        <dbReference type="EMBL" id="EKM60962.1"/>
    </source>
</evidence>
<name>K5XD66_PHACS</name>
<evidence type="ECO:0000313" key="3">
    <source>
        <dbReference type="Proteomes" id="UP000008370"/>
    </source>
</evidence>
<dbReference type="GeneID" id="18914022"/>
<dbReference type="HOGENOM" id="CLU_1750349_0_0_1"/>
<gene>
    <name evidence="2" type="ORF">PHACADRAFT_247208</name>
</gene>
<accession>K5XD66</accession>
<dbReference type="KEGG" id="pco:PHACADRAFT_247208"/>
<dbReference type="OrthoDB" id="3267487at2759"/>
<reference evidence="2 3" key="1">
    <citation type="journal article" date="2012" name="BMC Genomics">
        <title>Comparative genomics of the white-rot fungi, Phanerochaete carnosa and P. chrysosporium, to elucidate the genetic basis of the distinct wood types they colonize.</title>
        <authorList>
            <person name="Suzuki H."/>
            <person name="MacDonald J."/>
            <person name="Syed K."/>
            <person name="Salamov A."/>
            <person name="Hori C."/>
            <person name="Aerts A."/>
            <person name="Henrissat B."/>
            <person name="Wiebenga A."/>
            <person name="vanKuyk P.A."/>
            <person name="Barry K."/>
            <person name="Lindquist E."/>
            <person name="LaButti K."/>
            <person name="Lapidus A."/>
            <person name="Lucas S."/>
            <person name="Coutinho P."/>
            <person name="Gong Y."/>
            <person name="Samejima M."/>
            <person name="Mahadevan R."/>
            <person name="Abou-Zaid M."/>
            <person name="de Vries R.P."/>
            <person name="Igarashi K."/>
            <person name="Yadav J.S."/>
            <person name="Grigoriev I.V."/>
            <person name="Master E.R."/>
        </authorList>
    </citation>
    <scope>NUCLEOTIDE SEQUENCE [LARGE SCALE GENOMIC DNA]</scope>
    <source>
        <strain evidence="2 3">HHB-10118-sp</strain>
    </source>
</reference>
<dbReference type="InParanoid" id="K5XD66"/>
<dbReference type="AlphaFoldDB" id="K5XD66"/>